<dbReference type="Pfam" id="PF00550">
    <property type="entry name" value="PP-binding"/>
    <property type="match status" value="1"/>
</dbReference>
<evidence type="ECO:0000313" key="4">
    <source>
        <dbReference type="Proteomes" id="UP000451860"/>
    </source>
</evidence>
<dbReference type="OrthoDB" id="9810922at2"/>
<gene>
    <name evidence="3" type="ORF">GB883_17380</name>
</gene>
<dbReference type="InterPro" id="IPR009081">
    <property type="entry name" value="PP-bd_ACP"/>
</dbReference>
<feature type="domain" description="Carrier" evidence="2">
    <location>
        <begin position="25"/>
        <end position="101"/>
    </location>
</feature>
<protein>
    <submittedName>
        <fullName evidence="3">Acyl carrier protein</fullName>
    </submittedName>
</protein>
<feature type="region of interest" description="Disordered" evidence="1">
    <location>
        <begin position="1"/>
        <end position="22"/>
    </location>
</feature>
<dbReference type="PROSITE" id="PS50075">
    <property type="entry name" value="CARRIER"/>
    <property type="match status" value="1"/>
</dbReference>
<sequence>MDEPTTAPGAAHPAVNAGRPAPGTAELRATVLRVLGEVAPEADPGAVDPAADLREELELDSMDVLNLAVGLFQATGVEVPERDYTRIVSVDGCVRYLAEHLGARA</sequence>
<comment type="caution">
    <text evidence="3">The sequence shown here is derived from an EMBL/GenBank/DDBJ whole genome shotgun (WGS) entry which is preliminary data.</text>
</comment>
<dbReference type="EMBL" id="WHJE01000120">
    <property type="protein sequence ID" value="KAE8762830.1"/>
    <property type="molecule type" value="Genomic_DNA"/>
</dbReference>
<reference evidence="3 4" key="1">
    <citation type="submission" date="2019-10" db="EMBL/GenBank/DDBJ databases">
        <title>Georgenia wutianyii sp. nov. and Georgenia yuyongxinii sp. nov. isolated from plateau pika (Ochotona curzoniae) in the Qinghai-Tibet plateau of China.</title>
        <authorList>
            <person name="Tian Z."/>
        </authorList>
    </citation>
    <scope>NUCLEOTIDE SEQUENCE [LARGE SCALE GENOMIC DNA]</scope>
    <source>
        <strain evidence="3 4">DSM 21501</strain>
    </source>
</reference>
<dbReference type="RefSeq" id="WP_152204679.1">
    <property type="nucleotide sequence ID" value="NZ_VUKF01000066.1"/>
</dbReference>
<keyword evidence="4" id="KW-1185">Reference proteome</keyword>
<proteinExistence type="predicted"/>
<dbReference type="SUPFAM" id="SSF47336">
    <property type="entry name" value="ACP-like"/>
    <property type="match status" value="1"/>
</dbReference>
<dbReference type="Gene3D" id="1.10.1200.10">
    <property type="entry name" value="ACP-like"/>
    <property type="match status" value="1"/>
</dbReference>
<evidence type="ECO:0000259" key="2">
    <source>
        <dbReference type="PROSITE" id="PS50075"/>
    </source>
</evidence>
<dbReference type="AlphaFoldDB" id="A0A7J5UKM0"/>
<name>A0A7J5UKM0_9MICO</name>
<dbReference type="InterPro" id="IPR036736">
    <property type="entry name" value="ACP-like_sf"/>
</dbReference>
<accession>A0A7J5UKM0</accession>
<evidence type="ECO:0000313" key="3">
    <source>
        <dbReference type="EMBL" id="KAE8762830.1"/>
    </source>
</evidence>
<evidence type="ECO:0000256" key="1">
    <source>
        <dbReference type="SAM" id="MobiDB-lite"/>
    </source>
</evidence>
<dbReference type="Proteomes" id="UP000451860">
    <property type="component" value="Unassembled WGS sequence"/>
</dbReference>
<organism evidence="3 4">
    <name type="scientific">Georgenia thermotolerans</name>
    <dbReference type="NCBI Taxonomy" id="527326"/>
    <lineage>
        <taxon>Bacteria</taxon>
        <taxon>Bacillati</taxon>
        <taxon>Actinomycetota</taxon>
        <taxon>Actinomycetes</taxon>
        <taxon>Micrococcales</taxon>
        <taxon>Bogoriellaceae</taxon>
        <taxon>Georgenia</taxon>
    </lineage>
</organism>